<evidence type="ECO:0000256" key="1">
    <source>
        <dbReference type="ARBA" id="ARBA00007818"/>
    </source>
</evidence>
<evidence type="ECO:0000313" key="5">
    <source>
        <dbReference type="Proteomes" id="UP000728185"/>
    </source>
</evidence>
<sequence length="197" mass="22298">KLGLQLKCDLTNVTDLSPNGQDFRWYVQSKCSNCGQDSVDFIYVCAAERVPLKDSRGDTNLAIRCKFCDRIGRVAFHLMLTSRKENSKAFLSEWFTLLCVVLRSSYTFSTSLDVLTETYSRYTADDSGSFKTIAVFECRGVELIAFSPRVGWSAVGTETNTLFGDISLSDENWCDYDEKGNCEVSIFNVESRFIKIR</sequence>
<dbReference type="SUPFAM" id="SSF141678">
    <property type="entry name" value="MAL13P1.257-like"/>
    <property type="match status" value="2"/>
</dbReference>
<gene>
    <name evidence="4" type="ORF">FBUS_04359</name>
</gene>
<reference evidence="4" key="1">
    <citation type="submission" date="2019-05" db="EMBL/GenBank/DDBJ databases">
        <title>Annotation for the trematode Fasciolopsis buski.</title>
        <authorList>
            <person name="Choi Y.-J."/>
        </authorList>
    </citation>
    <scope>NUCLEOTIDE SEQUENCE</scope>
    <source>
        <strain evidence="4">HT</strain>
        <tissue evidence="4">Whole worm</tissue>
    </source>
</reference>
<dbReference type="InterPro" id="IPR008584">
    <property type="entry name" value="CXXC_Zn-binding_euk"/>
</dbReference>
<proteinExistence type="inferred from homology"/>
<keyword evidence="2" id="KW-0479">Metal-binding</keyword>
<dbReference type="EMBL" id="LUCM01003227">
    <property type="protein sequence ID" value="KAA0196145.1"/>
    <property type="molecule type" value="Genomic_DNA"/>
</dbReference>
<dbReference type="GO" id="GO:0008270">
    <property type="term" value="F:zinc ion binding"/>
    <property type="evidence" value="ECO:0007669"/>
    <property type="project" value="TreeGrafter"/>
</dbReference>
<dbReference type="PANTHER" id="PTHR12857">
    <property type="entry name" value="CXXC MOTIF CONTAINING ZINC BINDING PROTEIN"/>
    <property type="match status" value="1"/>
</dbReference>
<organism evidence="4 5">
    <name type="scientific">Fasciolopsis buskii</name>
    <dbReference type="NCBI Taxonomy" id="27845"/>
    <lineage>
        <taxon>Eukaryota</taxon>
        <taxon>Metazoa</taxon>
        <taxon>Spiralia</taxon>
        <taxon>Lophotrochozoa</taxon>
        <taxon>Platyhelminthes</taxon>
        <taxon>Trematoda</taxon>
        <taxon>Digenea</taxon>
        <taxon>Plagiorchiida</taxon>
        <taxon>Echinostomata</taxon>
        <taxon>Echinostomatoidea</taxon>
        <taxon>Fasciolidae</taxon>
        <taxon>Fasciolopsis</taxon>
    </lineage>
</organism>
<accession>A0A8E0RX93</accession>
<dbReference type="PANTHER" id="PTHR12857:SF0">
    <property type="entry name" value="CXXC MOTIF CONTAINING ZINC BINDING PROTEIN"/>
    <property type="match status" value="1"/>
</dbReference>
<comment type="caution">
    <text evidence="4">The sequence shown here is derived from an EMBL/GenBank/DDBJ whole genome shotgun (WGS) entry which is preliminary data.</text>
</comment>
<dbReference type="Proteomes" id="UP000728185">
    <property type="component" value="Unassembled WGS sequence"/>
</dbReference>
<name>A0A8E0RX93_9TREM</name>
<comment type="similarity">
    <text evidence="1">Belongs to the UPF0587 family.</text>
</comment>
<evidence type="ECO:0000256" key="2">
    <source>
        <dbReference type="ARBA" id="ARBA00022723"/>
    </source>
</evidence>
<feature type="non-terminal residue" evidence="4">
    <location>
        <position position="1"/>
    </location>
</feature>
<dbReference type="AlphaFoldDB" id="A0A8E0RX93"/>
<keyword evidence="3" id="KW-0862">Zinc</keyword>
<dbReference type="OrthoDB" id="10248838at2759"/>
<keyword evidence="5" id="KW-1185">Reference proteome</keyword>
<protein>
    <submittedName>
        <fullName evidence="4">Ribosomal RNA assembly protein</fullName>
    </submittedName>
</protein>
<evidence type="ECO:0000256" key="3">
    <source>
        <dbReference type="ARBA" id="ARBA00022833"/>
    </source>
</evidence>
<evidence type="ECO:0000313" key="4">
    <source>
        <dbReference type="EMBL" id="KAA0196145.1"/>
    </source>
</evidence>
<dbReference type="Pfam" id="PF05907">
    <property type="entry name" value="CXXC_Zn-b_euk"/>
    <property type="match status" value="1"/>
</dbReference>